<dbReference type="GO" id="GO:0000781">
    <property type="term" value="C:chromosome, telomeric region"/>
    <property type="evidence" value="ECO:0007669"/>
    <property type="project" value="UniProtKB-SubCell"/>
</dbReference>
<sequence>MSSVHPSYVPTEAAIQSVRDQLKGRIFRSVNGFFAKYFEGKPWSAAVQNKVQEAKSARPGSKLAAGVPDSDTLGEWLAEFQALFFANLHIHSQPLPNMGGTVIYLETSDRQSVAGSTRAFGEIHHGDAPVVAEADDDDVFLPFCERARQVFKAQSARCFVHGFLVRGSTLELWVFDRAGAYSSERLDLAQDPDLLMRTLAGYSLNSDEEAGFNTFVRSPAPRSDSYVIFHQRNKFHLRPEPIATAESIVGLGTTCYAALASTTGQPDTAIKFSWRQEEDPTELRLLKLAHERNAWGIIRLLDYQELVTVADLRQGLDFPQPFVNRRFSCVANTPLGRPIRQFTSIPELLEVLRDLVRALQSLYVNARILHRDIAIKNLIITPQHSADSSKGTLLDFNYALDLENARPIEPMIGSDGFMAIGILSGQRHTYRHDLESLFYVFLWIAIANDRVHDEATDIVKGLPETSRLWKWCTMDFGAVGRDKAADMSPEGFEGILGEFSPDFTPLQGLARELHALVFPMRDGKIFTGTETDPVAVQRLYDGMADAFSRSASAFQS</sequence>
<dbReference type="EMBL" id="JAQJZL010000010">
    <property type="protein sequence ID" value="KAJ6035280.1"/>
    <property type="molecule type" value="Genomic_DNA"/>
</dbReference>
<reference evidence="13" key="2">
    <citation type="submission" date="2023-01" db="EMBL/GenBank/DDBJ databases">
        <authorList>
            <person name="Petersen C."/>
        </authorList>
    </citation>
    <scope>NUCLEOTIDE SEQUENCE</scope>
    <source>
        <strain evidence="13">IBT 15450</strain>
    </source>
</reference>
<comment type="subcellular location">
    <subcellularLocation>
        <location evidence="2">Chromosome</location>
        <location evidence="2">Telomere</location>
    </subcellularLocation>
</comment>
<evidence type="ECO:0000256" key="2">
    <source>
        <dbReference type="ARBA" id="ARBA00004574"/>
    </source>
</evidence>
<comment type="caution">
    <text evidence="13">The sequence shown here is derived from an EMBL/GenBank/DDBJ whole genome shotgun (WGS) entry which is preliminary data.</text>
</comment>
<dbReference type="PROSITE" id="PS50011">
    <property type="entry name" value="PROTEIN_KINASE_DOM"/>
    <property type="match status" value="1"/>
</dbReference>
<protein>
    <recommendedName>
        <fullName evidence="6">EKC/KEOPS complex subunit BUD32</fullName>
        <ecNumber evidence="4">2.7.11.1</ecNumber>
    </recommendedName>
    <alternativeName>
        <fullName evidence="8 9">Atypical Serine/threonine protein kinase BUD32</fullName>
    </alternativeName>
    <alternativeName>
        <fullName evidence="5">EKC/KEOPS complex subunit bud32</fullName>
    </alternativeName>
</protein>
<evidence type="ECO:0000256" key="7">
    <source>
        <dbReference type="ARBA" id="ARBA00022895"/>
    </source>
</evidence>
<evidence type="ECO:0000256" key="6">
    <source>
        <dbReference type="ARBA" id="ARBA00019973"/>
    </source>
</evidence>
<proteinExistence type="predicted"/>
<dbReference type="PROSITE" id="PS00109">
    <property type="entry name" value="PROTEIN_KINASE_TYR"/>
    <property type="match status" value="1"/>
</dbReference>
<keyword evidence="7" id="KW-0158">Chromosome</keyword>
<name>A0AAD6I7N8_PENCN</name>
<evidence type="ECO:0000256" key="4">
    <source>
        <dbReference type="ARBA" id="ARBA00012513"/>
    </source>
</evidence>
<dbReference type="EMBL" id="JAQJZL010000010">
    <property type="protein sequence ID" value="KAJ6035277.1"/>
    <property type="molecule type" value="Genomic_DNA"/>
</dbReference>
<evidence type="ECO:0000256" key="1">
    <source>
        <dbReference type="ARBA" id="ARBA00003747"/>
    </source>
</evidence>
<accession>A0AAD6I7N8</accession>
<evidence type="ECO:0000256" key="3">
    <source>
        <dbReference type="ARBA" id="ARBA00011534"/>
    </source>
</evidence>
<dbReference type="PANTHER" id="PTHR38248:SF2">
    <property type="entry name" value="FUNK1 11"/>
    <property type="match status" value="1"/>
</dbReference>
<evidence type="ECO:0000313" key="13">
    <source>
        <dbReference type="EMBL" id="KAJ6035277.1"/>
    </source>
</evidence>
<comment type="function">
    <text evidence="1">Component of the EKC/KEOPS complex that is required for the formation of a threonylcarbamoyl group on adenosine at position 37 (t(6)A37) in tRNAs that read codons beginning with adenine. The complex is probably involved in the transfer of the threonylcarbamoyl moiety of threonylcarbamoyl-AMP (TC-AMP) to the N6 group of A37. BUD32 has ATPase activity in the context of the EKC/KEOPS complex and likely plays a supporting role to the catalytic subunit KAE1. The EKC/KEOPS complex also promotes both telomere uncapping and telomere elongation. The complex is required for efficient recruitment of transcriptional coactivators.</text>
</comment>
<evidence type="ECO:0000256" key="10">
    <source>
        <dbReference type="ARBA" id="ARBA00047899"/>
    </source>
</evidence>
<feature type="domain" description="Protein kinase" evidence="12">
    <location>
        <begin position="243"/>
        <end position="556"/>
    </location>
</feature>
<dbReference type="PANTHER" id="PTHR38248">
    <property type="entry name" value="FUNK1 6"/>
    <property type="match status" value="1"/>
</dbReference>
<comment type="catalytic activity">
    <reaction evidence="10">
        <text>L-threonyl-[protein] + ATP = O-phospho-L-threonyl-[protein] + ADP + H(+)</text>
        <dbReference type="Rhea" id="RHEA:46608"/>
        <dbReference type="Rhea" id="RHEA-COMP:11060"/>
        <dbReference type="Rhea" id="RHEA-COMP:11605"/>
        <dbReference type="ChEBI" id="CHEBI:15378"/>
        <dbReference type="ChEBI" id="CHEBI:30013"/>
        <dbReference type="ChEBI" id="CHEBI:30616"/>
        <dbReference type="ChEBI" id="CHEBI:61977"/>
        <dbReference type="ChEBI" id="CHEBI:456216"/>
        <dbReference type="EC" id="2.7.11.1"/>
    </reaction>
</comment>
<dbReference type="Gene3D" id="1.10.510.10">
    <property type="entry name" value="Transferase(Phosphotransferase) domain 1"/>
    <property type="match status" value="1"/>
</dbReference>
<reference evidence="13" key="1">
    <citation type="journal article" date="2023" name="IMA Fungus">
        <title>Comparative genomic study of the Penicillium genus elucidates a diverse pangenome and 15 lateral gene transfer events.</title>
        <authorList>
            <person name="Petersen C."/>
            <person name="Sorensen T."/>
            <person name="Nielsen M.R."/>
            <person name="Sondergaard T.E."/>
            <person name="Sorensen J.L."/>
            <person name="Fitzpatrick D.A."/>
            <person name="Frisvad J.C."/>
            <person name="Nielsen K.L."/>
        </authorList>
    </citation>
    <scope>NUCLEOTIDE SEQUENCE</scope>
    <source>
        <strain evidence="13">IBT 15450</strain>
    </source>
</reference>
<comment type="subunit">
    <text evidence="3">Component of the EKC/KEOPS complex composed of at least BUD32, CGI121, GON7, KAE1 and PCC1; the whole complex dimerizes.</text>
</comment>
<organism evidence="13 15">
    <name type="scientific">Penicillium canescens</name>
    <dbReference type="NCBI Taxonomy" id="5083"/>
    <lineage>
        <taxon>Eukaryota</taxon>
        <taxon>Fungi</taxon>
        <taxon>Dikarya</taxon>
        <taxon>Ascomycota</taxon>
        <taxon>Pezizomycotina</taxon>
        <taxon>Eurotiomycetes</taxon>
        <taxon>Eurotiomycetidae</taxon>
        <taxon>Eurotiales</taxon>
        <taxon>Aspergillaceae</taxon>
        <taxon>Penicillium</taxon>
    </lineage>
</organism>
<evidence type="ECO:0000313" key="15">
    <source>
        <dbReference type="Proteomes" id="UP001219568"/>
    </source>
</evidence>
<gene>
    <name evidence="13" type="ORF">N7460_009452</name>
    <name evidence="14" type="ORF">N7460_009455</name>
</gene>
<evidence type="ECO:0000256" key="8">
    <source>
        <dbReference type="ARBA" id="ARBA00030980"/>
    </source>
</evidence>
<evidence type="ECO:0000313" key="14">
    <source>
        <dbReference type="EMBL" id="KAJ6035280.1"/>
    </source>
</evidence>
<dbReference type="GO" id="GO:0004674">
    <property type="term" value="F:protein serine/threonine kinase activity"/>
    <property type="evidence" value="ECO:0007669"/>
    <property type="project" value="UniProtKB-EC"/>
</dbReference>
<keyword evidence="15" id="KW-1185">Reference proteome</keyword>
<dbReference type="AlphaFoldDB" id="A0AAD6I7N8"/>
<evidence type="ECO:0000256" key="5">
    <source>
        <dbReference type="ARBA" id="ARBA00013948"/>
    </source>
</evidence>
<dbReference type="InterPro" id="IPR040976">
    <property type="entry name" value="Pkinase_fungal"/>
</dbReference>
<dbReference type="InterPro" id="IPR000719">
    <property type="entry name" value="Prot_kinase_dom"/>
</dbReference>
<dbReference type="Pfam" id="PF17667">
    <property type="entry name" value="Pkinase_fungal"/>
    <property type="match status" value="1"/>
</dbReference>
<dbReference type="InterPro" id="IPR011009">
    <property type="entry name" value="Kinase-like_dom_sf"/>
</dbReference>
<keyword evidence="13" id="KW-0808">Transferase</keyword>
<evidence type="ECO:0000259" key="12">
    <source>
        <dbReference type="PROSITE" id="PS50011"/>
    </source>
</evidence>
<evidence type="ECO:0000256" key="11">
    <source>
        <dbReference type="ARBA" id="ARBA00048679"/>
    </source>
</evidence>
<dbReference type="Proteomes" id="UP001219568">
    <property type="component" value="Unassembled WGS sequence"/>
</dbReference>
<evidence type="ECO:0000256" key="9">
    <source>
        <dbReference type="ARBA" id="ARBA00033194"/>
    </source>
</evidence>
<dbReference type="SUPFAM" id="SSF56112">
    <property type="entry name" value="Protein kinase-like (PK-like)"/>
    <property type="match status" value="1"/>
</dbReference>
<dbReference type="EC" id="2.7.11.1" evidence="4"/>
<comment type="catalytic activity">
    <reaction evidence="11">
        <text>L-seryl-[protein] + ATP = O-phospho-L-seryl-[protein] + ADP + H(+)</text>
        <dbReference type="Rhea" id="RHEA:17989"/>
        <dbReference type="Rhea" id="RHEA-COMP:9863"/>
        <dbReference type="Rhea" id="RHEA-COMP:11604"/>
        <dbReference type="ChEBI" id="CHEBI:15378"/>
        <dbReference type="ChEBI" id="CHEBI:29999"/>
        <dbReference type="ChEBI" id="CHEBI:30616"/>
        <dbReference type="ChEBI" id="CHEBI:83421"/>
        <dbReference type="ChEBI" id="CHEBI:456216"/>
        <dbReference type="EC" id="2.7.11.1"/>
    </reaction>
</comment>
<dbReference type="GO" id="GO:0005524">
    <property type="term" value="F:ATP binding"/>
    <property type="evidence" value="ECO:0007669"/>
    <property type="project" value="InterPro"/>
</dbReference>
<keyword evidence="7" id="KW-0779">Telomere</keyword>
<dbReference type="InterPro" id="IPR008266">
    <property type="entry name" value="Tyr_kinase_AS"/>
</dbReference>
<keyword evidence="13" id="KW-0418">Kinase</keyword>